<evidence type="ECO:0000259" key="13">
    <source>
        <dbReference type="PROSITE" id="PS51384"/>
    </source>
</evidence>
<comment type="caution">
    <text evidence="14">The sequence shown here is derived from an EMBL/GenBank/DDBJ whole genome shotgun (WGS) entry which is preliminary data.</text>
</comment>
<dbReference type="PROSITE" id="PS51384">
    <property type="entry name" value="FAD_FR"/>
    <property type="match status" value="1"/>
</dbReference>
<evidence type="ECO:0000313" key="15">
    <source>
        <dbReference type="Proteomes" id="UP000622552"/>
    </source>
</evidence>
<evidence type="ECO:0000259" key="12">
    <source>
        <dbReference type="PROSITE" id="PS01033"/>
    </source>
</evidence>
<organism evidence="14 15">
    <name type="scientific">Longispora fulva</name>
    <dbReference type="NCBI Taxonomy" id="619741"/>
    <lineage>
        <taxon>Bacteria</taxon>
        <taxon>Bacillati</taxon>
        <taxon>Actinomycetota</taxon>
        <taxon>Actinomycetes</taxon>
        <taxon>Micromonosporales</taxon>
        <taxon>Micromonosporaceae</taxon>
        <taxon>Longispora</taxon>
    </lineage>
</organism>
<dbReference type="InterPro" id="IPR000971">
    <property type="entry name" value="Globin"/>
</dbReference>
<dbReference type="InterPro" id="IPR001433">
    <property type="entry name" value="OxRdtase_FAD/NAD-bd"/>
</dbReference>
<dbReference type="Pfam" id="PF00970">
    <property type="entry name" value="FAD_binding_6"/>
    <property type="match status" value="1"/>
</dbReference>
<keyword evidence="6" id="KW-0521">NADP</keyword>
<dbReference type="InterPro" id="IPR017927">
    <property type="entry name" value="FAD-bd_FR_type"/>
</dbReference>
<dbReference type="Pfam" id="PF00175">
    <property type="entry name" value="NAD_binding_1"/>
    <property type="match status" value="1"/>
</dbReference>
<dbReference type="InterPro" id="IPR009050">
    <property type="entry name" value="Globin-like_sf"/>
</dbReference>
<keyword evidence="8" id="KW-0520">NAD</keyword>
<evidence type="ECO:0000256" key="1">
    <source>
        <dbReference type="ARBA" id="ARBA00001970"/>
    </source>
</evidence>
<keyword evidence="11" id="KW-0408">Iron</keyword>
<evidence type="ECO:0000256" key="7">
    <source>
        <dbReference type="ARBA" id="ARBA00023014"/>
    </source>
</evidence>
<dbReference type="Gene3D" id="3.40.50.80">
    <property type="entry name" value="Nucleotide-binding domain of ferredoxin-NADP reductase (FNR) module"/>
    <property type="match status" value="1"/>
</dbReference>
<dbReference type="PRINTS" id="PR00410">
    <property type="entry name" value="PHEHYDRXLASE"/>
</dbReference>
<dbReference type="PANTHER" id="PTHR47354:SF5">
    <property type="entry name" value="PROTEIN RFBI"/>
    <property type="match status" value="1"/>
</dbReference>
<dbReference type="PROSITE" id="PS01033">
    <property type="entry name" value="GLOBIN"/>
    <property type="match status" value="1"/>
</dbReference>
<dbReference type="GO" id="GO:0005344">
    <property type="term" value="F:oxygen carrier activity"/>
    <property type="evidence" value="ECO:0007669"/>
    <property type="project" value="UniProtKB-KW"/>
</dbReference>
<dbReference type="InterPro" id="IPR039261">
    <property type="entry name" value="FNR_nucleotide-bd"/>
</dbReference>
<feature type="domain" description="FAD-binding FR-type" evidence="13">
    <location>
        <begin position="194"/>
        <end position="294"/>
    </location>
</feature>
<name>A0A8J7KT80_9ACTN</name>
<comment type="similarity">
    <text evidence="3">In the C-terminal section; belongs to the flavoprotein pyridine nucleotide cytochrome reductase family.</text>
</comment>
<dbReference type="GO" id="GO:0019825">
    <property type="term" value="F:oxygen binding"/>
    <property type="evidence" value="ECO:0007669"/>
    <property type="project" value="InterPro"/>
</dbReference>
<evidence type="ECO:0000256" key="3">
    <source>
        <dbReference type="ARBA" id="ARBA00006401"/>
    </source>
</evidence>
<comment type="cofactor">
    <cofactor evidence="2">
        <name>FAD</name>
        <dbReference type="ChEBI" id="CHEBI:57692"/>
    </cofactor>
</comment>
<keyword evidence="15" id="KW-1185">Reference proteome</keyword>
<keyword evidence="11" id="KW-0479">Metal-binding</keyword>
<comment type="similarity">
    <text evidence="11">Belongs to the globin family.</text>
</comment>
<dbReference type="CDD" id="cd19753">
    <property type="entry name" value="Mb-like_oxidoreductase"/>
    <property type="match status" value="1"/>
</dbReference>
<evidence type="ECO:0000256" key="11">
    <source>
        <dbReference type="RuleBase" id="RU000356"/>
    </source>
</evidence>
<keyword evidence="11" id="KW-0349">Heme</keyword>
<dbReference type="GO" id="GO:0020037">
    <property type="term" value="F:heme binding"/>
    <property type="evidence" value="ECO:0007669"/>
    <property type="project" value="InterPro"/>
</dbReference>
<comment type="cofactor">
    <cofactor evidence="1">
        <name>heme b</name>
        <dbReference type="ChEBI" id="CHEBI:60344"/>
    </cofactor>
</comment>
<dbReference type="EMBL" id="JADOUF010000001">
    <property type="protein sequence ID" value="MBG6140427.1"/>
    <property type="molecule type" value="Genomic_DNA"/>
</dbReference>
<comment type="catalytic activity">
    <reaction evidence="9">
        <text>2 nitric oxide + NADH + 2 O2 = 2 nitrate + NAD(+) + H(+)</text>
        <dbReference type="Rhea" id="RHEA:19469"/>
        <dbReference type="ChEBI" id="CHEBI:15378"/>
        <dbReference type="ChEBI" id="CHEBI:15379"/>
        <dbReference type="ChEBI" id="CHEBI:16480"/>
        <dbReference type="ChEBI" id="CHEBI:17632"/>
        <dbReference type="ChEBI" id="CHEBI:57540"/>
        <dbReference type="ChEBI" id="CHEBI:57945"/>
        <dbReference type="EC" id="1.14.12.17"/>
    </reaction>
</comment>
<evidence type="ECO:0000256" key="9">
    <source>
        <dbReference type="ARBA" id="ARBA00048649"/>
    </source>
</evidence>
<evidence type="ECO:0000256" key="10">
    <source>
        <dbReference type="ARBA" id="ARBA00049433"/>
    </source>
</evidence>
<accession>A0A8J7KT80</accession>
<dbReference type="EC" id="1.14.12.17" evidence="4"/>
<dbReference type="Gene3D" id="1.10.490.10">
    <property type="entry name" value="Globins"/>
    <property type="match status" value="1"/>
</dbReference>
<dbReference type="InterPro" id="IPR008333">
    <property type="entry name" value="Cbr1-like_FAD-bd_dom"/>
</dbReference>
<dbReference type="Pfam" id="PF00042">
    <property type="entry name" value="Globin"/>
    <property type="match status" value="1"/>
</dbReference>
<proteinExistence type="inferred from homology"/>
<keyword evidence="11" id="KW-0561">Oxygen transport</keyword>
<reference evidence="14" key="1">
    <citation type="submission" date="2020-11" db="EMBL/GenBank/DDBJ databases">
        <title>Sequencing the genomes of 1000 actinobacteria strains.</title>
        <authorList>
            <person name="Klenk H.-P."/>
        </authorList>
    </citation>
    <scope>NUCLEOTIDE SEQUENCE</scope>
    <source>
        <strain evidence="14">DSM 45356</strain>
    </source>
</reference>
<dbReference type="AlphaFoldDB" id="A0A8J7KT80"/>
<keyword evidence="11" id="KW-0813">Transport</keyword>
<sequence length="414" mass="44487">MEEYDQLLVLRNAVHVRRGLAGQLATGIGSGFGSRARSGAASGAATGAGTLAGAVDSGQRALLEASVARVAPRAAELVAWFYTRLFATRPYLRGLFPADMADQHDRLLAALLGLVADCDRPDILGPRLTRLGRDHRKYGVRTAHYAGVGETLIAALAHFSGTGWDAATEAAWLRLYTYAMTVMTEAADSADDEPPYWYATVVAHELRRPDLAVLGLRPAAPYRYTAGQYTTVESSRLARLWKPYSLATRPGAGNLLELHVRALEPGGLSEVLVHRTAVGDTLRLGPPLGDLTLPADPRAKLLLVAGGTGLAPIKALLQEAIRTPGITVIRLLLAGRDRDDLYDLDALGDLAARHRHVDIRPVVDGEPDALLDQVPDLAGHEIYVAGPPEMTRAVLTRLAELDVPPGQVHHDPYY</sequence>
<dbReference type="Gene3D" id="2.40.30.10">
    <property type="entry name" value="Translation factors"/>
    <property type="match status" value="1"/>
</dbReference>
<dbReference type="InterPro" id="IPR050415">
    <property type="entry name" value="MRET"/>
</dbReference>
<keyword evidence="5" id="KW-0001">2Fe-2S</keyword>
<dbReference type="SUPFAM" id="SSF46458">
    <property type="entry name" value="Globin-like"/>
    <property type="match status" value="1"/>
</dbReference>
<dbReference type="SUPFAM" id="SSF52343">
    <property type="entry name" value="Ferredoxin reductase-like, C-terminal NADP-linked domain"/>
    <property type="match status" value="1"/>
</dbReference>
<evidence type="ECO:0000256" key="2">
    <source>
        <dbReference type="ARBA" id="ARBA00001974"/>
    </source>
</evidence>
<dbReference type="PANTHER" id="PTHR47354">
    <property type="entry name" value="NADH OXIDOREDUCTASE HCR"/>
    <property type="match status" value="1"/>
</dbReference>
<keyword evidence="7" id="KW-0411">Iron-sulfur</keyword>
<dbReference type="InterPro" id="IPR017938">
    <property type="entry name" value="Riboflavin_synthase-like_b-brl"/>
</dbReference>
<evidence type="ECO:0000256" key="8">
    <source>
        <dbReference type="ARBA" id="ARBA00023027"/>
    </source>
</evidence>
<dbReference type="GO" id="GO:0008941">
    <property type="term" value="F:nitric oxide dioxygenase NAD(P)H activity"/>
    <property type="evidence" value="ECO:0007669"/>
    <property type="project" value="UniProtKB-EC"/>
</dbReference>
<protein>
    <recommendedName>
        <fullName evidence="4">nitric oxide dioxygenase</fullName>
        <ecNumber evidence="4">1.14.12.17</ecNumber>
    </recommendedName>
</protein>
<gene>
    <name evidence="14" type="ORF">IW245_006621</name>
</gene>
<dbReference type="Proteomes" id="UP000622552">
    <property type="component" value="Unassembled WGS sequence"/>
</dbReference>
<feature type="domain" description="Globin" evidence="12">
    <location>
        <begin position="54"/>
        <end position="188"/>
    </location>
</feature>
<dbReference type="SUPFAM" id="SSF63380">
    <property type="entry name" value="Riboflavin synthase domain-like"/>
    <property type="match status" value="1"/>
</dbReference>
<dbReference type="RefSeq" id="WP_197006970.1">
    <property type="nucleotide sequence ID" value="NZ_BONS01000005.1"/>
</dbReference>
<evidence type="ECO:0000256" key="6">
    <source>
        <dbReference type="ARBA" id="ARBA00022857"/>
    </source>
</evidence>
<evidence type="ECO:0000313" key="14">
    <source>
        <dbReference type="EMBL" id="MBG6140427.1"/>
    </source>
</evidence>
<dbReference type="InterPro" id="IPR012292">
    <property type="entry name" value="Globin/Proto"/>
</dbReference>
<dbReference type="GO" id="GO:0051537">
    <property type="term" value="F:2 iron, 2 sulfur cluster binding"/>
    <property type="evidence" value="ECO:0007669"/>
    <property type="project" value="UniProtKB-KW"/>
</dbReference>
<evidence type="ECO:0000256" key="4">
    <source>
        <dbReference type="ARBA" id="ARBA00012229"/>
    </source>
</evidence>
<comment type="catalytic activity">
    <reaction evidence="10">
        <text>2 nitric oxide + NADPH + 2 O2 = 2 nitrate + NADP(+) + H(+)</text>
        <dbReference type="Rhea" id="RHEA:19465"/>
        <dbReference type="ChEBI" id="CHEBI:15378"/>
        <dbReference type="ChEBI" id="CHEBI:15379"/>
        <dbReference type="ChEBI" id="CHEBI:16480"/>
        <dbReference type="ChEBI" id="CHEBI:17632"/>
        <dbReference type="ChEBI" id="CHEBI:57783"/>
        <dbReference type="ChEBI" id="CHEBI:58349"/>
        <dbReference type="EC" id="1.14.12.17"/>
    </reaction>
</comment>
<evidence type="ECO:0000256" key="5">
    <source>
        <dbReference type="ARBA" id="ARBA00022714"/>
    </source>
</evidence>